<sequence length="134" mass="14703">MLQPSPHLHLPGGWYLVRRLVGPSVEARCTSLKGHDEYHPFRQTNKCERCKKRELGHWGITIFTVLPPKQPPLVPSGQPPRFDNLALAATALSTLEQDASTAAPRPVAALKWSDGLPTGDSQATLNIARSRLPP</sequence>
<comment type="caution">
    <text evidence="2">The sequence shown here is derived from an EMBL/GenBank/DDBJ whole genome shotgun (WGS) entry which is preliminary data.</text>
</comment>
<dbReference type="AlphaFoldDB" id="A0A0L0NAB6"/>
<dbReference type="Proteomes" id="UP000036947">
    <property type="component" value="Unassembled WGS sequence"/>
</dbReference>
<evidence type="ECO:0000313" key="2">
    <source>
        <dbReference type="EMBL" id="KND90725.1"/>
    </source>
</evidence>
<accession>A0A0L0NAB6</accession>
<organism evidence="2 3">
    <name type="scientific">Tolypocladium ophioglossoides (strain CBS 100239)</name>
    <name type="common">Snaketongue truffleclub</name>
    <name type="synonym">Elaphocordyceps ophioglossoides</name>
    <dbReference type="NCBI Taxonomy" id="1163406"/>
    <lineage>
        <taxon>Eukaryota</taxon>
        <taxon>Fungi</taxon>
        <taxon>Dikarya</taxon>
        <taxon>Ascomycota</taxon>
        <taxon>Pezizomycotina</taxon>
        <taxon>Sordariomycetes</taxon>
        <taxon>Hypocreomycetidae</taxon>
        <taxon>Hypocreales</taxon>
        <taxon>Ophiocordycipitaceae</taxon>
        <taxon>Tolypocladium</taxon>
    </lineage>
</organism>
<keyword evidence="3" id="KW-1185">Reference proteome</keyword>
<evidence type="ECO:0000313" key="3">
    <source>
        <dbReference type="Proteomes" id="UP000036947"/>
    </source>
</evidence>
<reference evidence="2 3" key="1">
    <citation type="journal article" date="2015" name="BMC Genomics">
        <title>The genome of the truffle-parasite Tolypocladium ophioglossoides and the evolution of antifungal peptaibiotics.</title>
        <authorList>
            <person name="Quandt C.A."/>
            <person name="Bushley K.E."/>
            <person name="Spatafora J.W."/>
        </authorList>
    </citation>
    <scope>NUCLEOTIDE SEQUENCE [LARGE SCALE GENOMIC DNA]</scope>
    <source>
        <strain evidence="2 3">CBS 100239</strain>
    </source>
</reference>
<dbReference type="EMBL" id="LFRF01000011">
    <property type="protein sequence ID" value="KND90725.1"/>
    <property type="molecule type" value="Genomic_DNA"/>
</dbReference>
<protein>
    <submittedName>
        <fullName evidence="2">Uncharacterized protein</fullName>
    </submittedName>
</protein>
<evidence type="ECO:0000256" key="1">
    <source>
        <dbReference type="SAM" id="MobiDB-lite"/>
    </source>
</evidence>
<proteinExistence type="predicted"/>
<gene>
    <name evidence="2" type="ORF">TOPH_04557</name>
</gene>
<name>A0A0L0NAB6_TOLOC</name>
<feature type="region of interest" description="Disordered" evidence="1">
    <location>
        <begin position="111"/>
        <end position="134"/>
    </location>
</feature>